<dbReference type="PANTHER" id="PTHR47219">
    <property type="entry name" value="RAB GTPASE-ACTIVATING PROTEIN 1-LIKE"/>
    <property type="match status" value="1"/>
</dbReference>
<comment type="caution">
    <text evidence="3">The sequence shown here is derived from an EMBL/GenBank/DDBJ whole genome shotgun (WGS) entry which is preliminary data.</text>
</comment>
<dbReference type="GO" id="GO:0031267">
    <property type="term" value="F:small GTPase binding"/>
    <property type="evidence" value="ECO:0007669"/>
    <property type="project" value="TreeGrafter"/>
</dbReference>
<accession>A0A7J6MFT2</accession>
<dbReference type="PANTHER" id="PTHR47219:SF9">
    <property type="entry name" value="GTPASE ACTIVATING PROTEIN AND CENTROSOME-ASSOCIATED, ISOFORM B"/>
    <property type="match status" value="1"/>
</dbReference>
<dbReference type="SUPFAM" id="SSF47923">
    <property type="entry name" value="Ypt/Rab-GAP domain of gyp1p"/>
    <property type="match status" value="1"/>
</dbReference>
<gene>
    <name evidence="3" type="primary">GRTP1</name>
    <name evidence="3" type="ORF">FOL47_002047</name>
</gene>
<dbReference type="OrthoDB" id="294251at2759"/>
<organism evidence="3 4">
    <name type="scientific">Perkinsus chesapeaki</name>
    <name type="common">Clam parasite</name>
    <name type="synonym">Perkinsus andrewsi</name>
    <dbReference type="NCBI Taxonomy" id="330153"/>
    <lineage>
        <taxon>Eukaryota</taxon>
        <taxon>Sar</taxon>
        <taxon>Alveolata</taxon>
        <taxon>Perkinsozoa</taxon>
        <taxon>Perkinsea</taxon>
        <taxon>Perkinsida</taxon>
        <taxon>Perkinsidae</taxon>
        <taxon>Perkinsus</taxon>
    </lineage>
</organism>
<feature type="region of interest" description="Disordered" evidence="1">
    <location>
        <begin position="1"/>
        <end position="58"/>
    </location>
</feature>
<dbReference type="EMBL" id="JAAPAO010000152">
    <property type="protein sequence ID" value="KAF4670458.1"/>
    <property type="molecule type" value="Genomic_DNA"/>
</dbReference>
<dbReference type="PROSITE" id="PS50086">
    <property type="entry name" value="TBC_RABGAP"/>
    <property type="match status" value="1"/>
</dbReference>
<feature type="domain" description="Rab-GAP TBC" evidence="2">
    <location>
        <begin position="129"/>
        <end position="310"/>
    </location>
</feature>
<dbReference type="SMART" id="SM00164">
    <property type="entry name" value="TBC"/>
    <property type="match status" value="1"/>
</dbReference>
<sequence length="632" mass="71056">MGEVFSTDSKSLSSPGFLAPERSKSRRKKRHSVSKRASSSSNTLPERRRYRNSSKGVESLSMTAYLSMRSPNSRRGDNSAPTREFWEALEASETDSQRRRWHDVVKRSPSGRISDEDPDRLEKLIVRKGVPLEYRQLLWCGNSMDGNEDLENMSLPKERVLESCWKQIDMDTPRTPYLTAATRDRLQRVLRYFSAFASPQSGYCQGMNFVAAVPLSIGLSEKCTLGILKKLIVDPAGILYGMYDPDLTGLHQEVDNLEMAVSLCYPHLLQRLGSSADFASFAVDSWLTLFASRLPYHAILRYWDYILAFHTDRSLVRSIIIAQMLYLLPESEHSAWDDHEHVALGQYRDRLASLVKSDVDAILELSMKVRAELAKVKARKPRGNGRYNRSEETKYEAVMIILENELSDDDHLKAALHYFLEGNSGGKDLLGILQRVDSADHEDATDTVGEIMGDDSSINSDLPHSSSSGTASRMPHSPAVDLAQAYIEVVQWRSQQRIDQILHSEKKSIEVLQDLVDYVIECSDSFRASGVLVDLFLEHDTDFMAFIADPKDLQELLQCVSRISSSEEPTNGKGPDQHFDPVAVSQTILSQSGGLSLHGLLDWYAAAAFSLRRWLALELLAGTKIDLTRLCL</sequence>
<feature type="compositionally biased region" description="Basic residues" evidence="1">
    <location>
        <begin position="24"/>
        <end position="34"/>
    </location>
</feature>
<evidence type="ECO:0000313" key="3">
    <source>
        <dbReference type="EMBL" id="KAF4670458.1"/>
    </source>
</evidence>
<dbReference type="InterPro" id="IPR050302">
    <property type="entry name" value="Rab_GAP_TBC_domain"/>
</dbReference>
<evidence type="ECO:0000256" key="1">
    <source>
        <dbReference type="SAM" id="MobiDB-lite"/>
    </source>
</evidence>
<dbReference type="Proteomes" id="UP000591131">
    <property type="component" value="Unassembled WGS sequence"/>
</dbReference>
<protein>
    <submittedName>
        <fullName evidence="3">Growth hormone-regulated TBC protein 1</fullName>
    </submittedName>
</protein>
<dbReference type="InterPro" id="IPR000195">
    <property type="entry name" value="Rab-GAP-TBC_dom"/>
</dbReference>
<dbReference type="Gene3D" id="1.10.472.80">
    <property type="entry name" value="Ypt/Rab-GAP domain of gyp1p, domain 3"/>
    <property type="match status" value="1"/>
</dbReference>
<name>A0A7J6MFT2_PERCH</name>
<dbReference type="AlphaFoldDB" id="A0A7J6MFT2"/>
<dbReference type="GO" id="GO:0005096">
    <property type="term" value="F:GTPase activator activity"/>
    <property type="evidence" value="ECO:0007669"/>
    <property type="project" value="TreeGrafter"/>
</dbReference>
<keyword evidence="4" id="KW-1185">Reference proteome</keyword>
<feature type="region of interest" description="Disordered" evidence="1">
    <location>
        <begin position="443"/>
        <end position="476"/>
    </location>
</feature>
<dbReference type="Pfam" id="PF00566">
    <property type="entry name" value="RabGAP-TBC"/>
    <property type="match status" value="1"/>
</dbReference>
<evidence type="ECO:0000259" key="2">
    <source>
        <dbReference type="PROSITE" id="PS50086"/>
    </source>
</evidence>
<reference evidence="3 4" key="1">
    <citation type="submission" date="2020-04" db="EMBL/GenBank/DDBJ databases">
        <title>Perkinsus chesapeaki whole genome sequence.</title>
        <authorList>
            <person name="Bogema D.R."/>
        </authorList>
    </citation>
    <scope>NUCLEOTIDE SEQUENCE [LARGE SCALE GENOMIC DNA]</scope>
    <source>
        <strain evidence="3">ATCC PRA-425</strain>
    </source>
</reference>
<feature type="compositionally biased region" description="Polar residues" evidence="1">
    <location>
        <begin position="456"/>
        <end position="471"/>
    </location>
</feature>
<dbReference type="InterPro" id="IPR035969">
    <property type="entry name" value="Rab-GAP_TBC_sf"/>
</dbReference>
<dbReference type="Gene3D" id="1.10.8.270">
    <property type="entry name" value="putative rabgap domain of human tbc1 domain family member 14 like domains"/>
    <property type="match status" value="1"/>
</dbReference>
<feature type="compositionally biased region" description="Polar residues" evidence="1">
    <location>
        <begin position="1"/>
        <end position="14"/>
    </location>
</feature>
<proteinExistence type="predicted"/>
<evidence type="ECO:0000313" key="4">
    <source>
        <dbReference type="Proteomes" id="UP000591131"/>
    </source>
</evidence>